<gene>
    <name evidence="1" type="ORF">LCGC14_0650110</name>
</gene>
<sequence length="636" mass="69908">MVDNVIPQQQTTEQKFSRLQELRKKKRMFELQRKEEGLGDLDLAEEPELDINLDPSQAVVPGQEPIVGPEEERFPLGAVIGGTGGSILGIPGGPPAMAGLASLGSAAGEAIEQIIMQITSDPKAPQTSEEAMKRIGQEGVFGLVAEAGGQGIVRAARGFKNTGLAPFSSSLLPEDIAAMEAFERLGIQPTPFEITSRTFLGRLESFAKQGLLSGGILKRFNNNRVKLFKAFQNRFLDKTGPRKVMSELGEFAKSSFDDTIEILDNEAGRLFDKASELAGESKIIPTDAFKQAATEVLRQESLVTKGLQFRAVQKLAKEVGELSEFITFEQARELQKRLGAKTAKLKNLPEGEVKQLFKGISESIEAAEFKGTGDKAEALTVLREAKDRFIEMLELQKSGLGRKVVSKDPEDLFKGLFQTGDVTNIKALRSVVGERDWPMFQRAFADDLMSRGNIENFNQVLDKQQLESLQQVFNNNQIQVLQDIATIAERFRPDELTQAARVKPGFNLINIGQGGLMLNLATNTVSGSRFKQGLIVLSPAMIAKILTSETGTKWLTIGLRLTNNHPLVAQVTQNITDVLVGSASRTIAADPKTRSRFIRQFRDAGLPVEQFFPDLQRPDGTFKDAEDFRKTITGEQ</sequence>
<proteinExistence type="predicted"/>
<name>A0A0F9RG86_9ZZZZ</name>
<evidence type="ECO:0000313" key="1">
    <source>
        <dbReference type="EMBL" id="KKN48692.1"/>
    </source>
</evidence>
<accession>A0A0F9RG86</accession>
<organism evidence="1">
    <name type="scientific">marine sediment metagenome</name>
    <dbReference type="NCBI Taxonomy" id="412755"/>
    <lineage>
        <taxon>unclassified sequences</taxon>
        <taxon>metagenomes</taxon>
        <taxon>ecological metagenomes</taxon>
    </lineage>
</organism>
<protein>
    <submittedName>
        <fullName evidence="1">Uncharacterized protein</fullName>
    </submittedName>
</protein>
<comment type="caution">
    <text evidence="1">The sequence shown here is derived from an EMBL/GenBank/DDBJ whole genome shotgun (WGS) entry which is preliminary data.</text>
</comment>
<reference evidence="1" key="1">
    <citation type="journal article" date="2015" name="Nature">
        <title>Complex archaea that bridge the gap between prokaryotes and eukaryotes.</title>
        <authorList>
            <person name="Spang A."/>
            <person name="Saw J.H."/>
            <person name="Jorgensen S.L."/>
            <person name="Zaremba-Niedzwiedzka K."/>
            <person name="Martijn J."/>
            <person name="Lind A.E."/>
            <person name="van Eijk R."/>
            <person name="Schleper C."/>
            <person name="Guy L."/>
            <person name="Ettema T.J."/>
        </authorList>
    </citation>
    <scope>NUCLEOTIDE SEQUENCE</scope>
</reference>
<dbReference type="AlphaFoldDB" id="A0A0F9RG86"/>
<dbReference type="EMBL" id="LAZR01001208">
    <property type="protein sequence ID" value="KKN48692.1"/>
    <property type="molecule type" value="Genomic_DNA"/>
</dbReference>